<keyword evidence="2" id="KW-1185">Reference proteome</keyword>
<comment type="caution">
    <text evidence="1">The sequence shown here is derived from an EMBL/GenBank/DDBJ whole genome shotgun (WGS) entry which is preliminary data.</text>
</comment>
<dbReference type="Proteomes" id="UP001056778">
    <property type="component" value="Chromosome 2"/>
</dbReference>
<keyword evidence="1" id="KW-0645">Protease</keyword>
<accession>A0ACB9TK28</accession>
<proteinExistence type="predicted"/>
<organism evidence="1 2">
    <name type="scientific">Holotrichia oblita</name>
    <name type="common">Chafer beetle</name>
    <dbReference type="NCBI Taxonomy" id="644536"/>
    <lineage>
        <taxon>Eukaryota</taxon>
        <taxon>Metazoa</taxon>
        <taxon>Ecdysozoa</taxon>
        <taxon>Arthropoda</taxon>
        <taxon>Hexapoda</taxon>
        <taxon>Insecta</taxon>
        <taxon>Pterygota</taxon>
        <taxon>Neoptera</taxon>
        <taxon>Endopterygota</taxon>
        <taxon>Coleoptera</taxon>
        <taxon>Polyphaga</taxon>
        <taxon>Scarabaeiformia</taxon>
        <taxon>Scarabaeidae</taxon>
        <taxon>Melolonthinae</taxon>
        <taxon>Holotrichia</taxon>
    </lineage>
</organism>
<evidence type="ECO:0000313" key="1">
    <source>
        <dbReference type="EMBL" id="KAI4467150.1"/>
    </source>
</evidence>
<gene>
    <name evidence="1" type="ORF">MML48_2g00011380</name>
</gene>
<evidence type="ECO:0000313" key="2">
    <source>
        <dbReference type="Proteomes" id="UP001056778"/>
    </source>
</evidence>
<keyword evidence="1" id="KW-0378">Hydrolase</keyword>
<protein>
    <submittedName>
        <fullName evidence="1">Cysteine protease family c1-related</fullName>
    </submittedName>
</protein>
<dbReference type="EMBL" id="CM043016">
    <property type="protein sequence ID" value="KAI4467150.1"/>
    <property type="molecule type" value="Genomic_DNA"/>
</dbReference>
<sequence>MYELRWNLGILITACLNIIQIHTVPYAPDLAGRYCNQIAGPVCCNGRQDSCSFPILGNGTLCYCDAFCETHNDDDCCPDFNFACGDGEAPPEPFIEPSCAYKGGFIKASDTVWDNCNSCTCTFLHNRTELLCHQPHICLMEKRIIETVNLQGFSWTAANYSFFWKKTLEEGIKYKLGTLQPERFVMRMNPVRRIYDPNNLPSEFDAESAWPGDVSGIVEQGWCGSSWAVSTAAVASDRYGIISKGRQRVSLSPQNLLSCNNRGQQSCDGGHLDRAWMYFRKQGIVEESCFPYSGKIEFCNKHHLDTCPMRHLKKTNKYKVGPAYRLGNETDIMYEIMKSGPVQATMKVYHDFYSYQRGVYEHTDLSILDRTGYHSVRIVGWGEDRGRKYWKVANSWGTEWGENGFFRIVKGKNECDIESFVLAVWPELEEY</sequence>
<reference evidence="1" key="1">
    <citation type="submission" date="2022-04" db="EMBL/GenBank/DDBJ databases">
        <title>Chromosome-scale genome assembly of Holotrichia oblita Faldermann.</title>
        <authorList>
            <person name="Rongchong L."/>
        </authorList>
    </citation>
    <scope>NUCLEOTIDE SEQUENCE</scope>
    <source>
        <strain evidence="1">81SQS9</strain>
    </source>
</reference>
<name>A0ACB9TK28_HOLOL</name>